<feature type="domain" description="Phospholipase/carboxylesterase/thioesterase" evidence="10">
    <location>
        <begin position="15"/>
        <end position="220"/>
    </location>
</feature>
<evidence type="ECO:0000256" key="8">
    <source>
        <dbReference type="ARBA" id="ARBA00031195"/>
    </source>
</evidence>
<dbReference type="GO" id="GO:0006631">
    <property type="term" value="P:fatty acid metabolic process"/>
    <property type="evidence" value="ECO:0007669"/>
    <property type="project" value="UniProtKB-KW"/>
</dbReference>
<dbReference type="GO" id="GO:0052689">
    <property type="term" value="F:carboxylic ester hydrolase activity"/>
    <property type="evidence" value="ECO:0007669"/>
    <property type="project" value="TreeGrafter"/>
</dbReference>
<organism evidence="11 12">
    <name type="scientific">Gracilariopsis chorda</name>
    <dbReference type="NCBI Taxonomy" id="448386"/>
    <lineage>
        <taxon>Eukaryota</taxon>
        <taxon>Rhodophyta</taxon>
        <taxon>Florideophyceae</taxon>
        <taxon>Rhodymeniophycidae</taxon>
        <taxon>Gracilariales</taxon>
        <taxon>Gracilariaceae</taxon>
        <taxon>Gracilariopsis</taxon>
    </lineage>
</organism>
<keyword evidence="12" id="KW-1185">Reference proteome</keyword>
<proteinExistence type="inferred from homology"/>
<dbReference type="AlphaFoldDB" id="A0A2V3IW63"/>
<evidence type="ECO:0000256" key="7">
    <source>
        <dbReference type="ARBA" id="ARBA00023098"/>
    </source>
</evidence>
<dbReference type="EC" id="3.1.2.22" evidence="3"/>
<gene>
    <name evidence="11" type="ORF">BWQ96_03885</name>
</gene>
<evidence type="ECO:0000256" key="3">
    <source>
        <dbReference type="ARBA" id="ARBA00012423"/>
    </source>
</evidence>
<comment type="catalytic activity">
    <reaction evidence="9">
        <text>S-hexadecanoyl-L-cysteinyl-[protein] + H2O = L-cysteinyl-[protein] + hexadecanoate + H(+)</text>
        <dbReference type="Rhea" id="RHEA:19233"/>
        <dbReference type="Rhea" id="RHEA-COMP:10131"/>
        <dbReference type="Rhea" id="RHEA-COMP:11032"/>
        <dbReference type="ChEBI" id="CHEBI:7896"/>
        <dbReference type="ChEBI" id="CHEBI:15377"/>
        <dbReference type="ChEBI" id="CHEBI:15378"/>
        <dbReference type="ChEBI" id="CHEBI:29950"/>
        <dbReference type="ChEBI" id="CHEBI:74151"/>
        <dbReference type="EC" id="3.1.2.22"/>
    </reaction>
</comment>
<name>A0A2V3IW63_9FLOR</name>
<dbReference type="InterPro" id="IPR003140">
    <property type="entry name" value="PLipase/COase/thioEstase"/>
</dbReference>
<dbReference type="GO" id="GO:0008474">
    <property type="term" value="F:palmitoyl-(protein) hydrolase activity"/>
    <property type="evidence" value="ECO:0007669"/>
    <property type="project" value="UniProtKB-EC"/>
</dbReference>
<evidence type="ECO:0000259" key="10">
    <source>
        <dbReference type="Pfam" id="PF02230"/>
    </source>
</evidence>
<evidence type="ECO:0000256" key="5">
    <source>
        <dbReference type="ARBA" id="ARBA00022801"/>
    </source>
</evidence>
<keyword evidence="5" id="KW-0378">Hydrolase</keyword>
<dbReference type="FunFam" id="3.40.50.1820:FF:000010">
    <property type="entry name" value="Acyl-protein thioesterase 2"/>
    <property type="match status" value="1"/>
</dbReference>
<comment type="similarity">
    <text evidence="2">Belongs to the AB hydrolase superfamily. AB hydrolase 2 family.</text>
</comment>
<accession>A0A2V3IW63</accession>
<protein>
    <recommendedName>
        <fullName evidence="3">palmitoyl-protein hydrolase</fullName>
        <ecNumber evidence="3">3.1.2.22</ecNumber>
    </recommendedName>
    <alternativeName>
        <fullName evidence="8">Palmitoyl-protein hydrolase</fullName>
    </alternativeName>
</protein>
<dbReference type="Pfam" id="PF02230">
    <property type="entry name" value="Abhydrolase_2"/>
    <property type="match status" value="1"/>
</dbReference>
<dbReference type="SUPFAM" id="SSF53474">
    <property type="entry name" value="alpha/beta-Hydrolases"/>
    <property type="match status" value="1"/>
</dbReference>
<dbReference type="OrthoDB" id="2392at2759"/>
<evidence type="ECO:0000256" key="9">
    <source>
        <dbReference type="ARBA" id="ARBA00047337"/>
    </source>
</evidence>
<comment type="subcellular location">
    <subcellularLocation>
        <location evidence="1">Cytoplasm</location>
    </subcellularLocation>
</comment>
<evidence type="ECO:0000256" key="4">
    <source>
        <dbReference type="ARBA" id="ARBA00022490"/>
    </source>
</evidence>
<dbReference type="GO" id="GO:0005737">
    <property type="term" value="C:cytoplasm"/>
    <property type="evidence" value="ECO:0007669"/>
    <property type="project" value="UniProtKB-SubCell"/>
</dbReference>
<dbReference type="Proteomes" id="UP000247409">
    <property type="component" value="Unassembled WGS sequence"/>
</dbReference>
<dbReference type="InterPro" id="IPR029058">
    <property type="entry name" value="AB_hydrolase_fold"/>
</dbReference>
<evidence type="ECO:0000256" key="6">
    <source>
        <dbReference type="ARBA" id="ARBA00022832"/>
    </source>
</evidence>
<dbReference type="Gene3D" id="3.40.50.1820">
    <property type="entry name" value="alpha/beta hydrolase"/>
    <property type="match status" value="1"/>
</dbReference>
<dbReference type="STRING" id="448386.A0A2V3IW63"/>
<dbReference type="InterPro" id="IPR050565">
    <property type="entry name" value="LYPA1-2/EST-like"/>
</dbReference>
<evidence type="ECO:0000313" key="11">
    <source>
        <dbReference type="EMBL" id="PXF46386.1"/>
    </source>
</evidence>
<reference evidence="11 12" key="1">
    <citation type="journal article" date="2018" name="Mol. Biol. Evol.">
        <title>Analysis of the draft genome of the red seaweed Gracilariopsis chorda provides insights into genome size evolution in Rhodophyta.</title>
        <authorList>
            <person name="Lee J."/>
            <person name="Yang E.C."/>
            <person name="Graf L."/>
            <person name="Yang J.H."/>
            <person name="Qiu H."/>
            <person name="Zel Zion U."/>
            <person name="Chan C.X."/>
            <person name="Stephens T.G."/>
            <person name="Weber A.P.M."/>
            <person name="Boo G.H."/>
            <person name="Boo S.M."/>
            <person name="Kim K.M."/>
            <person name="Shin Y."/>
            <person name="Jung M."/>
            <person name="Lee S.J."/>
            <person name="Yim H.S."/>
            <person name="Lee J.H."/>
            <person name="Bhattacharya D."/>
            <person name="Yoon H.S."/>
        </authorList>
    </citation>
    <scope>NUCLEOTIDE SEQUENCE [LARGE SCALE GENOMIC DNA]</scope>
    <source>
        <strain evidence="11 12">SKKU-2015</strain>
        <tissue evidence="11">Whole body</tissue>
    </source>
</reference>
<evidence type="ECO:0000256" key="1">
    <source>
        <dbReference type="ARBA" id="ARBA00004496"/>
    </source>
</evidence>
<sequence>MVSMFGGGDGVEVPSRGKATAAIIFLHGLGDTAYGWAPAFPLPNLDHVKTILPTAPTQAVTLNAGFRMPSWFDLRGLDENAADDEQGILQALSRVNRAIDYQVEQGIPAERIVVGGFSQGGAVAITAALRLERKVAGFVSLSGWLPLRHQYPTQMTTANQETALFMGHGTTDPVVSHRFGKSSAEFVKHLGRKASFSSYAGLTHSASQQELDDVKDFIASVVPP</sequence>
<dbReference type="EMBL" id="NBIV01000040">
    <property type="protein sequence ID" value="PXF46386.1"/>
    <property type="molecule type" value="Genomic_DNA"/>
</dbReference>
<dbReference type="PANTHER" id="PTHR10655:SF17">
    <property type="entry name" value="LYSOPHOSPHOLIPASE-LIKE PROTEIN 1"/>
    <property type="match status" value="1"/>
</dbReference>
<comment type="caution">
    <text evidence="11">The sequence shown here is derived from an EMBL/GenBank/DDBJ whole genome shotgun (WGS) entry which is preliminary data.</text>
</comment>
<evidence type="ECO:0000313" key="12">
    <source>
        <dbReference type="Proteomes" id="UP000247409"/>
    </source>
</evidence>
<keyword evidence="6" id="KW-0276">Fatty acid metabolism</keyword>
<keyword evidence="7" id="KW-0443">Lipid metabolism</keyword>
<keyword evidence="4" id="KW-0963">Cytoplasm</keyword>
<evidence type="ECO:0000256" key="2">
    <source>
        <dbReference type="ARBA" id="ARBA00006499"/>
    </source>
</evidence>
<dbReference type="PANTHER" id="PTHR10655">
    <property type="entry name" value="LYSOPHOSPHOLIPASE-RELATED"/>
    <property type="match status" value="1"/>
</dbReference>